<evidence type="ECO:0000256" key="3">
    <source>
        <dbReference type="ARBA" id="ARBA00023212"/>
    </source>
</evidence>
<evidence type="ECO:0000313" key="7">
    <source>
        <dbReference type="EMBL" id="KAJ3046994.1"/>
    </source>
</evidence>
<keyword evidence="3" id="KW-0206">Cytoskeleton</keyword>
<feature type="domain" description="Hyaluronan-mediated motility receptor C-terminal" evidence="6">
    <location>
        <begin position="10"/>
        <end position="86"/>
    </location>
</feature>
<dbReference type="AlphaFoldDB" id="A0AAD5X1I7"/>
<sequence>MQESYDSQLALLKMRGQLKEDEVKKLGDLNAELFGHANQKQKIKHVAQLKEENLNLKKENMAMTRQIQDARRRIMNLERELESIRALPPISANSSFSLGGGNVLPGTARKPVSRVGRAVLAGRDNDGFATPMGRETGVFGREKRGIVGQRAER</sequence>
<feature type="coiled-coil region" evidence="4">
    <location>
        <begin position="39"/>
        <end position="87"/>
    </location>
</feature>
<protein>
    <recommendedName>
        <fullName evidence="6">Hyaluronan-mediated motility receptor C-terminal domain-containing protein</fullName>
    </recommendedName>
</protein>
<dbReference type="PANTHER" id="PTHR18956">
    <property type="entry name" value="HYALURONAN MEDIATED MOTILITY RECEPTOR"/>
    <property type="match status" value="1"/>
</dbReference>
<evidence type="ECO:0000313" key="8">
    <source>
        <dbReference type="Proteomes" id="UP001212841"/>
    </source>
</evidence>
<reference evidence="7" key="1">
    <citation type="submission" date="2020-05" db="EMBL/GenBank/DDBJ databases">
        <title>Phylogenomic resolution of chytrid fungi.</title>
        <authorList>
            <person name="Stajich J.E."/>
            <person name="Amses K."/>
            <person name="Simmons R."/>
            <person name="Seto K."/>
            <person name="Myers J."/>
            <person name="Bonds A."/>
            <person name="Quandt C.A."/>
            <person name="Barry K."/>
            <person name="Liu P."/>
            <person name="Grigoriev I."/>
            <person name="Longcore J.E."/>
            <person name="James T.Y."/>
        </authorList>
    </citation>
    <scope>NUCLEOTIDE SEQUENCE</scope>
    <source>
        <strain evidence="7">JEL0318</strain>
    </source>
</reference>
<dbReference type="PANTHER" id="PTHR18956:SF6">
    <property type="entry name" value="HYALURONAN MEDIATED MOTILITY RECEPTOR"/>
    <property type="match status" value="1"/>
</dbReference>
<evidence type="ECO:0000256" key="1">
    <source>
        <dbReference type="ARBA" id="ARBA00004186"/>
    </source>
</evidence>
<evidence type="ECO:0000256" key="2">
    <source>
        <dbReference type="ARBA" id="ARBA00022490"/>
    </source>
</evidence>
<evidence type="ECO:0000256" key="5">
    <source>
        <dbReference type="SAM" id="MobiDB-lite"/>
    </source>
</evidence>
<dbReference type="GO" id="GO:0005540">
    <property type="term" value="F:hyaluronic acid binding"/>
    <property type="evidence" value="ECO:0007669"/>
    <property type="project" value="InterPro"/>
</dbReference>
<keyword evidence="4" id="KW-0175">Coiled coil</keyword>
<evidence type="ECO:0000259" key="6">
    <source>
        <dbReference type="Pfam" id="PF15908"/>
    </source>
</evidence>
<dbReference type="GO" id="GO:0005819">
    <property type="term" value="C:spindle"/>
    <property type="evidence" value="ECO:0007669"/>
    <property type="project" value="UniProtKB-SubCell"/>
</dbReference>
<accession>A0AAD5X1I7</accession>
<feature type="region of interest" description="Disordered" evidence="5">
    <location>
        <begin position="123"/>
        <end position="153"/>
    </location>
</feature>
<dbReference type="EMBL" id="JADGJD010001048">
    <property type="protein sequence ID" value="KAJ3046994.1"/>
    <property type="molecule type" value="Genomic_DNA"/>
</dbReference>
<keyword evidence="8" id="KW-1185">Reference proteome</keyword>
<feature type="non-terminal residue" evidence="7">
    <location>
        <position position="1"/>
    </location>
</feature>
<organism evidence="7 8">
    <name type="scientific">Rhizophlyctis rosea</name>
    <dbReference type="NCBI Taxonomy" id="64517"/>
    <lineage>
        <taxon>Eukaryota</taxon>
        <taxon>Fungi</taxon>
        <taxon>Fungi incertae sedis</taxon>
        <taxon>Chytridiomycota</taxon>
        <taxon>Chytridiomycota incertae sedis</taxon>
        <taxon>Chytridiomycetes</taxon>
        <taxon>Rhizophlyctidales</taxon>
        <taxon>Rhizophlyctidaceae</taxon>
        <taxon>Rhizophlyctis</taxon>
    </lineage>
</organism>
<feature type="compositionally biased region" description="Basic and acidic residues" evidence="5">
    <location>
        <begin position="140"/>
        <end position="153"/>
    </location>
</feature>
<keyword evidence="2" id="KW-0963">Cytoplasm</keyword>
<dbReference type="Proteomes" id="UP001212841">
    <property type="component" value="Unassembled WGS sequence"/>
</dbReference>
<gene>
    <name evidence="7" type="ORF">HK097_000329</name>
</gene>
<evidence type="ECO:0000256" key="4">
    <source>
        <dbReference type="SAM" id="Coils"/>
    </source>
</evidence>
<dbReference type="InterPro" id="IPR031794">
    <property type="entry name" value="HMMR_C"/>
</dbReference>
<comment type="caution">
    <text evidence="7">The sequence shown here is derived from an EMBL/GenBank/DDBJ whole genome shotgun (WGS) entry which is preliminary data.</text>
</comment>
<proteinExistence type="predicted"/>
<dbReference type="InterPro" id="IPR026203">
    <property type="entry name" value="IHABP"/>
</dbReference>
<comment type="subcellular location">
    <subcellularLocation>
        <location evidence="1">Cytoplasm</location>
        <location evidence="1">Cytoskeleton</location>
        <location evidence="1">Spindle</location>
    </subcellularLocation>
</comment>
<name>A0AAD5X1I7_9FUNG</name>
<dbReference type="Pfam" id="PF15908">
    <property type="entry name" value="HMMR_C"/>
    <property type="match status" value="1"/>
</dbReference>